<feature type="region of interest" description="Disordered" evidence="6">
    <location>
        <begin position="1"/>
        <end position="22"/>
    </location>
</feature>
<evidence type="ECO:0000256" key="6">
    <source>
        <dbReference type="SAM" id="MobiDB-lite"/>
    </source>
</evidence>
<dbReference type="GO" id="GO:0005634">
    <property type="term" value="C:nucleus"/>
    <property type="evidence" value="ECO:0007669"/>
    <property type="project" value="UniProtKB-SubCell"/>
</dbReference>
<name>A0A1X6P0D1_PORUM</name>
<dbReference type="PANTHER" id="PTHR46481">
    <property type="entry name" value="ZINC FINGER BED DOMAIN-CONTAINING PROTEIN 4"/>
    <property type="match status" value="1"/>
</dbReference>
<dbReference type="InterPro" id="IPR008906">
    <property type="entry name" value="HATC_C_dom"/>
</dbReference>
<evidence type="ECO:0000256" key="2">
    <source>
        <dbReference type="ARBA" id="ARBA00022723"/>
    </source>
</evidence>
<protein>
    <recommendedName>
        <fullName evidence="7">HAT C-terminal dimerisation domain-containing protein</fullName>
    </recommendedName>
</protein>
<dbReference type="Pfam" id="PF05699">
    <property type="entry name" value="Dimer_Tnp_hAT"/>
    <property type="match status" value="1"/>
</dbReference>
<dbReference type="AlphaFoldDB" id="A0A1X6P0D1"/>
<dbReference type="GO" id="GO:0008270">
    <property type="term" value="F:zinc ion binding"/>
    <property type="evidence" value="ECO:0007669"/>
    <property type="project" value="UniProtKB-KW"/>
</dbReference>
<keyword evidence="5" id="KW-0539">Nucleus</keyword>
<evidence type="ECO:0000256" key="5">
    <source>
        <dbReference type="ARBA" id="ARBA00023242"/>
    </source>
</evidence>
<dbReference type="PANTHER" id="PTHR46481:SF10">
    <property type="entry name" value="ZINC FINGER BED DOMAIN-CONTAINING PROTEIN 39"/>
    <property type="match status" value="1"/>
</dbReference>
<feature type="region of interest" description="Disordered" evidence="6">
    <location>
        <begin position="848"/>
        <end position="869"/>
    </location>
</feature>
<evidence type="ECO:0000313" key="8">
    <source>
        <dbReference type="EMBL" id="OSX74324.1"/>
    </source>
</evidence>
<evidence type="ECO:0000259" key="7">
    <source>
        <dbReference type="Pfam" id="PF05699"/>
    </source>
</evidence>
<dbReference type="SUPFAM" id="SSF53098">
    <property type="entry name" value="Ribonuclease H-like"/>
    <property type="match status" value="1"/>
</dbReference>
<feature type="domain" description="HAT C-terminal dimerisation" evidence="7">
    <location>
        <begin position="731"/>
        <end position="810"/>
    </location>
</feature>
<dbReference type="OrthoDB" id="109171at2759"/>
<evidence type="ECO:0000256" key="3">
    <source>
        <dbReference type="ARBA" id="ARBA00022771"/>
    </source>
</evidence>
<organism evidence="8 9">
    <name type="scientific">Porphyra umbilicalis</name>
    <name type="common">Purple laver</name>
    <name type="synonym">Red alga</name>
    <dbReference type="NCBI Taxonomy" id="2786"/>
    <lineage>
        <taxon>Eukaryota</taxon>
        <taxon>Rhodophyta</taxon>
        <taxon>Bangiophyceae</taxon>
        <taxon>Bangiales</taxon>
        <taxon>Bangiaceae</taxon>
        <taxon>Porphyra</taxon>
    </lineage>
</organism>
<evidence type="ECO:0000256" key="1">
    <source>
        <dbReference type="ARBA" id="ARBA00004123"/>
    </source>
</evidence>
<proteinExistence type="predicted"/>
<feature type="region of interest" description="Disordered" evidence="6">
    <location>
        <begin position="399"/>
        <end position="419"/>
    </location>
</feature>
<reference evidence="8 9" key="1">
    <citation type="submission" date="2017-03" db="EMBL/GenBank/DDBJ databases">
        <title>WGS assembly of Porphyra umbilicalis.</title>
        <authorList>
            <person name="Brawley S.H."/>
            <person name="Blouin N.A."/>
            <person name="Ficko-Blean E."/>
            <person name="Wheeler G.L."/>
            <person name="Lohr M."/>
            <person name="Goodson H.V."/>
            <person name="Jenkins J.W."/>
            <person name="Blaby-Haas C.E."/>
            <person name="Helliwell K.E."/>
            <person name="Chan C."/>
            <person name="Marriage T."/>
            <person name="Bhattacharya D."/>
            <person name="Klein A.S."/>
            <person name="Badis Y."/>
            <person name="Brodie J."/>
            <person name="Cao Y."/>
            <person name="Collen J."/>
            <person name="Dittami S.M."/>
            <person name="Gachon C.M."/>
            <person name="Green B.R."/>
            <person name="Karpowicz S."/>
            <person name="Kim J.W."/>
            <person name="Kudahl U."/>
            <person name="Lin S."/>
            <person name="Michel G."/>
            <person name="Mittag M."/>
            <person name="Olson B.J."/>
            <person name="Pangilinan J."/>
            <person name="Peng Y."/>
            <person name="Qiu H."/>
            <person name="Shu S."/>
            <person name="Singer J.T."/>
            <person name="Smith A.G."/>
            <person name="Sprecher B.N."/>
            <person name="Wagner V."/>
            <person name="Wang W."/>
            <person name="Wang Z.-Y."/>
            <person name="Yan J."/>
            <person name="Yarish C."/>
            <person name="Zoeuner-Riek S."/>
            <person name="Zhuang Y."/>
            <person name="Zou Y."/>
            <person name="Lindquist E.A."/>
            <person name="Grimwood J."/>
            <person name="Barry K."/>
            <person name="Rokhsar D.S."/>
            <person name="Schmutz J."/>
            <person name="Stiller J.W."/>
            <person name="Grossman A.R."/>
            <person name="Prochnik S.E."/>
        </authorList>
    </citation>
    <scope>NUCLEOTIDE SEQUENCE [LARGE SCALE GENOMIC DNA]</scope>
    <source>
        <strain evidence="8">4086291</strain>
    </source>
</reference>
<keyword evidence="2" id="KW-0479">Metal-binding</keyword>
<dbReference type="Proteomes" id="UP000218209">
    <property type="component" value="Unassembled WGS sequence"/>
</dbReference>
<dbReference type="InterPro" id="IPR052035">
    <property type="entry name" value="ZnF_BED_domain_contain"/>
</dbReference>
<evidence type="ECO:0000313" key="9">
    <source>
        <dbReference type="Proteomes" id="UP000218209"/>
    </source>
</evidence>
<keyword evidence="4" id="KW-0862">Zinc</keyword>
<comment type="subcellular location">
    <subcellularLocation>
        <location evidence="1">Nucleus</location>
    </subcellularLocation>
</comment>
<keyword evidence="3" id="KW-0863">Zinc-finger</keyword>
<feature type="compositionally biased region" description="Polar residues" evidence="6">
    <location>
        <begin position="407"/>
        <end position="418"/>
    </location>
</feature>
<dbReference type="GO" id="GO:0046983">
    <property type="term" value="F:protein dimerization activity"/>
    <property type="evidence" value="ECO:0007669"/>
    <property type="project" value="InterPro"/>
</dbReference>
<gene>
    <name evidence="8" type="ORF">BU14_0294s0015</name>
</gene>
<accession>A0A1X6P0D1</accession>
<sequence length="869" mass="94054">MELESASISGCAPAAGHGGAGGSCREHIVSFRGGIERFRKEADDPASSSSAPTTTFSEGIVGSYVPSGALSCPPTVIHGGKTWHAIKVGEKSSTSQGHVSGFFDTFTGDGGAQGGDFVVRCRVCAIDGHTATYVLRGGRSSNAWHHFENYAAFAHVGDLQRRRHAAVVAYRAFKTHPRKPAAGVTAGPIDGFLRTARSRLMTPAQARPHHSRFVLLMVMSLSPFALAGNQYLLESVRGLGVPYDPPAASTVRDVLLDLLVFLTDQLRAQIKRLQGRYRGLPFFQLVTDLWTERHGSGSYGSLVLRCVDPDGVSIVELHLGVVPFAGRHDRINIQAWTSRLLRRFGVRSSDISSSTSDSGSNVKKALSDLWPCWVPCAAHTLHLAVKTALGATGETATARFEHRNEPSRSSATRQSSGNPAAADLLGRVRKISNHFHKSSASFGMLNSVPFPGDAEPRKLITESPGRWCSTYLALVRLFTLMPRMIGFGDLRDLTVAQRRQRLGREDWGQLRHLIDVLQSAYEACIALQSSSSTVADAFKLVCSLRRTMRLPAFPCPKAFEKPHAVGRGDILKFLEEYERRSDVMELDNRLYKHQAVPVKALRTVDGLRSGAATFISVVQRELDRRFFNSAHPSKNWLANDAVLAATLVTPGGAAMLRKGAARDGQDAPIDRAHAAVVATAESLIDASASAPARQLELEQERKRCRTTLNDWDSYESRGASESAPAELVKRELDSFLATYSASVNTGVLTFWSARGDEYPLLMLVACALLGASGSSAASEREFSTAGMVLRKDRSTLLATHVEMHCFVRFNAHLVPSDLSAIPVLTQAARPGARASMRAISVDMPVDGGLSGDSTSSGSDMFLESTDEVE</sequence>
<dbReference type="EMBL" id="KV918952">
    <property type="protein sequence ID" value="OSX74324.1"/>
    <property type="molecule type" value="Genomic_DNA"/>
</dbReference>
<evidence type="ECO:0000256" key="4">
    <source>
        <dbReference type="ARBA" id="ARBA00022833"/>
    </source>
</evidence>
<dbReference type="InterPro" id="IPR012337">
    <property type="entry name" value="RNaseH-like_sf"/>
</dbReference>
<keyword evidence="9" id="KW-1185">Reference proteome</keyword>